<evidence type="ECO:0000313" key="2">
    <source>
        <dbReference type="Proteomes" id="UP000034883"/>
    </source>
</evidence>
<dbReference type="InterPro" id="IPR053851">
    <property type="entry name" value="DUF6929"/>
</dbReference>
<sequence length="320" mass="33836">MVRTRRELFYDAGADPAIDRPAHVRSGSGLAWLGSRLVIAQDDASFLALLDASLAHVSSITLDHVVDGARQFDAVRGNKKQKLDLEACSVLTCDGREVLVAWGSGSLPARERLVVLERDADRARVVEAQSLYASLRARIEFAGSEMNIEGAAPIGGDRVRIFQRGNGAPHGDLVPIDAMGDLDLRALLAWIADPTRPVPALRDVVQWDLGRVSDVRLTFTDACPAPGGSIAYLAAAEASPDAIEDGVVVGVAMGVIDARGEARYALVTTPDGAPFVGKCEGLAWVPGATGKRALVVVDRDDPGAPSELLELDLEGFPNGS</sequence>
<dbReference type="AlphaFoldDB" id="A0A0F6W3H2"/>
<proteinExistence type="predicted"/>
<dbReference type="KEGG" id="samy:DB32_003686"/>
<keyword evidence="2" id="KW-1185">Reference proteome</keyword>
<name>A0A0F6W3H2_9BACT</name>
<reference evidence="1 2" key="1">
    <citation type="submission" date="2015-03" db="EMBL/GenBank/DDBJ databases">
        <title>Genome assembly of Sandaracinus amylolyticus DSM 53668.</title>
        <authorList>
            <person name="Sharma G."/>
            <person name="Subramanian S."/>
        </authorList>
    </citation>
    <scope>NUCLEOTIDE SEQUENCE [LARGE SCALE GENOMIC DNA]</scope>
    <source>
        <strain evidence="1 2">DSM 53668</strain>
    </source>
</reference>
<protein>
    <submittedName>
        <fullName evidence="1">Uncharacterized protein</fullName>
    </submittedName>
</protein>
<organism evidence="1 2">
    <name type="scientific">Sandaracinus amylolyticus</name>
    <dbReference type="NCBI Taxonomy" id="927083"/>
    <lineage>
        <taxon>Bacteria</taxon>
        <taxon>Pseudomonadati</taxon>
        <taxon>Myxococcota</taxon>
        <taxon>Polyangia</taxon>
        <taxon>Polyangiales</taxon>
        <taxon>Sandaracinaceae</taxon>
        <taxon>Sandaracinus</taxon>
    </lineage>
</organism>
<dbReference type="STRING" id="927083.DB32_003686"/>
<evidence type="ECO:0000313" key="1">
    <source>
        <dbReference type="EMBL" id="AKF06537.1"/>
    </source>
</evidence>
<dbReference type="EMBL" id="CP011125">
    <property type="protein sequence ID" value="AKF06537.1"/>
    <property type="molecule type" value="Genomic_DNA"/>
</dbReference>
<dbReference type="Proteomes" id="UP000034883">
    <property type="component" value="Chromosome"/>
</dbReference>
<dbReference type="Pfam" id="PF22000">
    <property type="entry name" value="DUF6929"/>
    <property type="match status" value="1"/>
</dbReference>
<gene>
    <name evidence="1" type="ORF">DB32_003686</name>
</gene>
<accession>A0A0F6W3H2</accession>